<dbReference type="VEuPathDB" id="TrichDB:TVAG_397960"/>
<keyword evidence="2" id="KW-1185">Reference proteome</keyword>
<dbReference type="AlphaFoldDB" id="A2FUX9"/>
<dbReference type="Proteomes" id="UP000001542">
    <property type="component" value="Unassembled WGS sequence"/>
</dbReference>
<dbReference type="RefSeq" id="XP_001304225.1">
    <property type="nucleotide sequence ID" value="XM_001304224.1"/>
</dbReference>
<proteinExistence type="predicted"/>
<dbReference type="KEGG" id="tva:4748988"/>
<dbReference type="VEuPathDB" id="TrichDB:TVAGG3_0401620"/>
<accession>A2FUX9</accession>
<sequence length="169" mass="18942">MRNIVPFWETCRGNVSQNETLRPTGVHNTLLSVKLPRSSYECGTLFHSRSPRKEPHIDSLFPASLPHRKLLVRNFVCNLRDDCGKDAGKIDAAAENHYGSLFPASLPHRKLLVRNFVCNLRDDCGKDAGKIDAAAPGRTQISSRYTIVHPTTVIEVKHIIFKTAARKQV</sequence>
<evidence type="ECO:0000313" key="1">
    <source>
        <dbReference type="EMBL" id="EAX91295.1"/>
    </source>
</evidence>
<evidence type="ECO:0000313" key="2">
    <source>
        <dbReference type="Proteomes" id="UP000001542"/>
    </source>
</evidence>
<name>A2FUX9_TRIV3</name>
<dbReference type="InParanoid" id="A2FUX9"/>
<dbReference type="EMBL" id="DS114045">
    <property type="protein sequence ID" value="EAX91295.1"/>
    <property type="molecule type" value="Genomic_DNA"/>
</dbReference>
<organism evidence="1 2">
    <name type="scientific">Trichomonas vaginalis (strain ATCC PRA-98 / G3)</name>
    <dbReference type="NCBI Taxonomy" id="412133"/>
    <lineage>
        <taxon>Eukaryota</taxon>
        <taxon>Metamonada</taxon>
        <taxon>Parabasalia</taxon>
        <taxon>Trichomonadida</taxon>
        <taxon>Trichomonadidae</taxon>
        <taxon>Trichomonas</taxon>
    </lineage>
</organism>
<reference evidence="1" key="2">
    <citation type="journal article" date="2007" name="Science">
        <title>Draft genome sequence of the sexually transmitted pathogen Trichomonas vaginalis.</title>
        <authorList>
            <person name="Carlton J.M."/>
            <person name="Hirt R.P."/>
            <person name="Silva J.C."/>
            <person name="Delcher A.L."/>
            <person name="Schatz M."/>
            <person name="Zhao Q."/>
            <person name="Wortman J.R."/>
            <person name="Bidwell S.L."/>
            <person name="Alsmark U.C.M."/>
            <person name="Besteiro S."/>
            <person name="Sicheritz-Ponten T."/>
            <person name="Noel C.J."/>
            <person name="Dacks J.B."/>
            <person name="Foster P.G."/>
            <person name="Simillion C."/>
            <person name="Van de Peer Y."/>
            <person name="Miranda-Saavedra D."/>
            <person name="Barton G.J."/>
            <person name="Westrop G.D."/>
            <person name="Mueller S."/>
            <person name="Dessi D."/>
            <person name="Fiori P.L."/>
            <person name="Ren Q."/>
            <person name="Paulsen I."/>
            <person name="Zhang H."/>
            <person name="Bastida-Corcuera F.D."/>
            <person name="Simoes-Barbosa A."/>
            <person name="Brown M.T."/>
            <person name="Hayes R.D."/>
            <person name="Mukherjee M."/>
            <person name="Okumura C.Y."/>
            <person name="Schneider R."/>
            <person name="Smith A.J."/>
            <person name="Vanacova S."/>
            <person name="Villalvazo M."/>
            <person name="Haas B.J."/>
            <person name="Pertea M."/>
            <person name="Feldblyum T.V."/>
            <person name="Utterback T.R."/>
            <person name="Shu C.L."/>
            <person name="Osoegawa K."/>
            <person name="de Jong P.J."/>
            <person name="Hrdy I."/>
            <person name="Horvathova L."/>
            <person name="Zubacova Z."/>
            <person name="Dolezal P."/>
            <person name="Malik S.B."/>
            <person name="Logsdon J.M. Jr."/>
            <person name="Henze K."/>
            <person name="Gupta A."/>
            <person name="Wang C.C."/>
            <person name="Dunne R.L."/>
            <person name="Upcroft J.A."/>
            <person name="Upcroft P."/>
            <person name="White O."/>
            <person name="Salzberg S.L."/>
            <person name="Tang P."/>
            <person name="Chiu C.-H."/>
            <person name="Lee Y.-S."/>
            <person name="Embley T.M."/>
            <person name="Coombs G.H."/>
            <person name="Mottram J.C."/>
            <person name="Tachezy J."/>
            <person name="Fraser-Liggett C.M."/>
            <person name="Johnson P.J."/>
        </authorList>
    </citation>
    <scope>NUCLEOTIDE SEQUENCE [LARGE SCALE GENOMIC DNA]</scope>
    <source>
        <strain evidence="1">G3</strain>
    </source>
</reference>
<gene>
    <name evidence="1" type="ORF">TVAG_397960</name>
</gene>
<reference evidence="1" key="1">
    <citation type="submission" date="2006-10" db="EMBL/GenBank/DDBJ databases">
        <authorList>
            <person name="Amadeo P."/>
            <person name="Zhao Q."/>
            <person name="Wortman J."/>
            <person name="Fraser-Liggett C."/>
            <person name="Carlton J."/>
        </authorList>
    </citation>
    <scope>NUCLEOTIDE SEQUENCE</scope>
    <source>
        <strain evidence="1">G3</strain>
    </source>
</reference>
<protein>
    <submittedName>
        <fullName evidence="1">Uncharacterized protein</fullName>
    </submittedName>
</protein>